<evidence type="ECO:0000313" key="2">
    <source>
        <dbReference type="EMBL" id="GAA3700718.1"/>
    </source>
</evidence>
<reference evidence="3" key="1">
    <citation type="journal article" date="2019" name="Int. J. Syst. Evol. Microbiol.">
        <title>The Global Catalogue of Microorganisms (GCM) 10K type strain sequencing project: providing services to taxonomists for standard genome sequencing and annotation.</title>
        <authorList>
            <consortium name="The Broad Institute Genomics Platform"/>
            <consortium name="The Broad Institute Genome Sequencing Center for Infectious Disease"/>
            <person name="Wu L."/>
            <person name="Ma J."/>
        </authorList>
    </citation>
    <scope>NUCLEOTIDE SEQUENCE [LARGE SCALE GENOMIC DNA]</scope>
    <source>
        <strain evidence="3">JCM 17498</strain>
    </source>
</reference>
<dbReference type="InterPro" id="IPR002931">
    <property type="entry name" value="Transglutaminase-like"/>
</dbReference>
<keyword evidence="3" id="KW-1185">Reference proteome</keyword>
<proteinExistence type="predicted"/>
<dbReference type="SUPFAM" id="SSF54001">
    <property type="entry name" value="Cysteine proteinases"/>
    <property type="match status" value="1"/>
</dbReference>
<dbReference type="SMART" id="SM00460">
    <property type="entry name" value="TGc"/>
    <property type="match status" value="1"/>
</dbReference>
<name>A0ABP7D9T0_9SPHN</name>
<accession>A0ABP7D9T0</accession>
<organism evidence="2 3">
    <name type="scientific">Sphingomonas cynarae</name>
    <dbReference type="NCBI Taxonomy" id="930197"/>
    <lineage>
        <taxon>Bacteria</taxon>
        <taxon>Pseudomonadati</taxon>
        <taxon>Pseudomonadota</taxon>
        <taxon>Alphaproteobacteria</taxon>
        <taxon>Sphingomonadales</taxon>
        <taxon>Sphingomonadaceae</taxon>
        <taxon>Sphingomonas</taxon>
    </lineage>
</organism>
<feature type="domain" description="Transglutaminase-like" evidence="1">
    <location>
        <begin position="160"/>
        <end position="220"/>
    </location>
</feature>
<dbReference type="Proteomes" id="UP001500523">
    <property type="component" value="Unassembled WGS sequence"/>
</dbReference>
<comment type="caution">
    <text evidence="2">The sequence shown here is derived from an EMBL/GenBank/DDBJ whole genome shotgun (WGS) entry which is preliminary data.</text>
</comment>
<gene>
    <name evidence="2" type="ORF">GCM10022268_08410</name>
</gene>
<dbReference type="PANTHER" id="PTHR33490:SF12">
    <property type="entry name" value="BLL5557 PROTEIN"/>
    <property type="match status" value="1"/>
</dbReference>
<evidence type="ECO:0000259" key="1">
    <source>
        <dbReference type="SMART" id="SM00460"/>
    </source>
</evidence>
<dbReference type="RefSeq" id="WP_344692140.1">
    <property type="nucleotide sequence ID" value="NZ_BAABBF010000002.1"/>
</dbReference>
<dbReference type="PANTHER" id="PTHR33490">
    <property type="entry name" value="BLR5614 PROTEIN-RELATED"/>
    <property type="match status" value="1"/>
</dbReference>
<protein>
    <submittedName>
        <fullName evidence="2">Transglutaminase family protein</fullName>
    </submittedName>
</protein>
<sequence>MPVRLAIEADLDYWLPEPADILLQLEAAALPDQRLDSRALTVWSDHPIAATDGDEGMGQRCWARTQYRLMAQYRATVTVDRVAVDIAALPPTPPRALPGAVIPYLLPSRYCQSDRLEGFVRREFGGLSGGAMAQALLEWTRGALIYRSGVSQGDTTALDTFASRMGVCRDYAHLLVSLARAAEIPARCVGAYAPGVEPPDFHAVVELWLDGAWRLVDPTGMARVEEIVRICVGRDATDIAFMTVFGTAFFQAQRVAVHRLDG</sequence>
<dbReference type="InterPro" id="IPR038765">
    <property type="entry name" value="Papain-like_cys_pep_sf"/>
</dbReference>
<evidence type="ECO:0000313" key="3">
    <source>
        <dbReference type="Proteomes" id="UP001500523"/>
    </source>
</evidence>
<dbReference type="Gene3D" id="3.10.620.30">
    <property type="match status" value="1"/>
</dbReference>
<dbReference type="Gene3D" id="2.60.40.2250">
    <property type="match status" value="1"/>
</dbReference>
<dbReference type="EMBL" id="BAABBF010000002">
    <property type="protein sequence ID" value="GAA3700718.1"/>
    <property type="molecule type" value="Genomic_DNA"/>
</dbReference>
<dbReference type="Pfam" id="PF01841">
    <property type="entry name" value="Transglut_core"/>
    <property type="match status" value="1"/>
</dbReference>